<evidence type="ECO:0000259" key="8">
    <source>
        <dbReference type="Pfam" id="PF00501"/>
    </source>
</evidence>
<dbReference type="InterPro" id="IPR000873">
    <property type="entry name" value="AMP-dep_synth/lig_dom"/>
</dbReference>
<dbReference type="InterPro" id="IPR042099">
    <property type="entry name" value="ANL_N_sf"/>
</dbReference>
<evidence type="ECO:0000256" key="6">
    <source>
        <dbReference type="ARBA" id="ARBA00041297"/>
    </source>
</evidence>
<comment type="catalytic activity">
    <reaction evidence="5">
        <text>a very long-chain fatty acid + ATP + CoA = a very long-chain fatty acyl-CoA + AMP + diphosphate</text>
        <dbReference type="Rhea" id="RHEA:54536"/>
        <dbReference type="ChEBI" id="CHEBI:30616"/>
        <dbReference type="ChEBI" id="CHEBI:33019"/>
        <dbReference type="ChEBI" id="CHEBI:57287"/>
        <dbReference type="ChEBI" id="CHEBI:58950"/>
        <dbReference type="ChEBI" id="CHEBI:138261"/>
        <dbReference type="ChEBI" id="CHEBI:456215"/>
    </reaction>
    <physiologicalReaction direction="left-to-right" evidence="5">
        <dbReference type="Rhea" id="RHEA:54537"/>
    </physiologicalReaction>
</comment>
<comment type="catalytic activity">
    <reaction evidence="7">
        <text>tetracosanoate + ATP + CoA = tetracosanoyl-CoA + AMP + diphosphate</text>
        <dbReference type="Rhea" id="RHEA:33639"/>
        <dbReference type="ChEBI" id="CHEBI:30616"/>
        <dbReference type="ChEBI" id="CHEBI:31014"/>
        <dbReference type="ChEBI" id="CHEBI:33019"/>
        <dbReference type="ChEBI" id="CHEBI:57287"/>
        <dbReference type="ChEBI" id="CHEBI:65052"/>
        <dbReference type="ChEBI" id="CHEBI:456215"/>
    </reaction>
    <physiologicalReaction direction="left-to-right" evidence="7">
        <dbReference type="Rhea" id="RHEA:33640"/>
    </physiologicalReaction>
</comment>
<evidence type="ECO:0000256" key="7">
    <source>
        <dbReference type="ARBA" id="ARBA00048666"/>
    </source>
</evidence>
<dbReference type="PROSITE" id="PS00455">
    <property type="entry name" value="AMP_BINDING"/>
    <property type="match status" value="1"/>
</dbReference>
<organism evidence="9">
    <name type="scientific">Medioppia subpectinata</name>
    <dbReference type="NCBI Taxonomy" id="1979941"/>
    <lineage>
        <taxon>Eukaryota</taxon>
        <taxon>Metazoa</taxon>
        <taxon>Ecdysozoa</taxon>
        <taxon>Arthropoda</taxon>
        <taxon>Chelicerata</taxon>
        <taxon>Arachnida</taxon>
        <taxon>Acari</taxon>
        <taxon>Acariformes</taxon>
        <taxon>Sarcoptiformes</taxon>
        <taxon>Oribatida</taxon>
        <taxon>Brachypylina</taxon>
        <taxon>Oppioidea</taxon>
        <taxon>Oppiidae</taxon>
        <taxon>Medioppia</taxon>
    </lineage>
</organism>
<evidence type="ECO:0000313" key="9">
    <source>
        <dbReference type="EMBL" id="CAD7645451.1"/>
    </source>
</evidence>
<evidence type="ECO:0000256" key="1">
    <source>
        <dbReference type="ARBA" id="ARBA00006432"/>
    </source>
</evidence>
<dbReference type="GO" id="GO:0005524">
    <property type="term" value="F:ATP binding"/>
    <property type="evidence" value="ECO:0007669"/>
    <property type="project" value="UniProtKB-KW"/>
</dbReference>
<evidence type="ECO:0000256" key="4">
    <source>
        <dbReference type="ARBA" id="ARBA00022840"/>
    </source>
</evidence>
<protein>
    <recommendedName>
        <fullName evidence="6">Long-chain-fatty-acid--CoA ligase</fullName>
    </recommendedName>
</protein>
<accession>A0A7R9LPN9</accession>
<dbReference type="GO" id="GO:0044539">
    <property type="term" value="P:long-chain fatty acid import into cell"/>
    <property type="evidence" value="ECO:0007669"/>
    <property type="project" value="TreeGrafter"/>
</dbReference>
<dbReference type="GO" id="GO:0004467">
    <property type="term" value="F:long-chain fatty acid-CoA ligase activity"/>
    <property type="evidence" value="ECO:0007669"/>
    <property type="project" value="TreeGrafter"/>
</dbReference>
<dbReference type="Pfam" id="PF00501">
    <property type="entry name" value="AMP-binding"/>
    <property type="match status" value="1"/>
</dbReference>
<comment type="similarity">
    <text evidence="1">Belongs to the ATP-dependent AMP-binding enzyme family.</text>
</comment>
<evidence type="ECO:0000313" key="10">
    <source>
        <dbReference type="Proteomes" id="UP000759131"/>
    </source>
</evidence>
<dbReference type="EMBL" id="OC888754">
    <property type="protein sequence ID" value="CAD7645451.1"/>
    <property type="molecule type" value="Genomic_DNA"/>
</dbReference>
<dbReference type="AlphaFoldDB" id="A0A7R9LPN9"/>
<feature type="domain" description="AMP-dependent synthetase/ligase" evidence="8">
    <location>
        <begin position="2"/>
        <end position="190"/>
    </location>
</feature>
<reference evidence="9" key="1">
    <citation type="submission" date="2020-11" db="EMBL/GenBank/DDBJ databases">
        <authorList>
            <person name="Tran Van P."/>
        </authorList>
    </citation>
    <scope>NUCLEOTIDE SEQUENCE</scope>
</reference>
<dbReference type="SUPFAM" id="SSF56801">
    <property type="entry name" value="Acetyl-CoA synthetase-like"/>
    <property type="match status" value="1"/>
</dbReference>
<evidence type="ECO:0000256" key="5">
    <source>
        <dbReference type="ARBA" id="ARBA00036527"/>
    </source>
</evidence>
<evidence type="ECO:0000256" key="3">
    <source>
        <dbReference type="ARBA" id="ARBA00022741"/>
    </source>
</evidence>
<dbReference type="Proteomes" id="UP000759131">
    <property type="component" value="Unassembled WGS sequence"/>
</dbReference>
<dbReference type="GO" id="GO:0005886">
    <property type="term" value="C:plasma membrane"/>
    <property type="evidence" value="ECO:0007669"/>
    <property type="project" value="TreeGrafter"/>
</dbReference>
<dbReference type="GO" id="GO:0005789">
    <property type="term" value="C:endoplasmic reticulum membrane"/>
    <property type="evidence" value="ECO:0007669"/>
    <property type="project" value="TreeGrafter"/>
</dbReference>
<dbReference type="GO" id="GO:0005324">
    <property type="term" value="F:long-chain fatty acid transmembrane transporter activity"/>
    <property type="evidence" value="ECO:0007669"/>
    <property type="project" value="TreeGrafter"/>
</dbReference>
<keyword evidence="3" id="KW-0547">Nucleotide-binding</keyword>
<gene>
    <name evidence="9" type="ORF">OSB1V03_LOCUS20514</name>
</gene>
<dbReference type="EMBL" id="CAJPIZ010034179">
    <property type="protein sequence ID" value="CAG2120567.1"/>
    <property type="molecule type" value="Genomic_DNA"/>
</dbReference>
<dbReference type="PANTHER" id="PTHR43107">
    <property type="entry name" value="LONG-CHAIN FATTY ACID TRANSPORT PROTEIN"/>
    <property type="match status" value="1"/>
</dbReference>
<keyword evidence="4" id="KW-0067">ATP-binding</keyword>
<dbReference type="PANTHER" id="PTHR43107:SF15">
    <property type="entry name" value="FATTY ACID TRANSPORT PROTEIN 3, ISOFORM A"/>
    <property type="match status" value="1"/>
</dbReference>
<dbReference type="Gene3D" id="3.40.50.12780">
    <property type="entry name" value="N-terminal domain of ligase-like"/>
    <property type="match status" value="1"/>
</dbReference>
<keyword evidence="2" id="KW-0436">Ligase</keyword>
<dbReference type="OrthoDB" id="288590at2759"/>
<keyword evidence="10" id="KW-1185">Reference proteome</keyword>
<dbReference type="InterPro" id="IPR020845">
    <property type="entry name" value="AMP-binding_CS"/>
</dbReference>
<name>A0A7R9LPN9_9ACAR</name>
<sequence>MAKAGLITAFINTNQRLEALTHSITVVNCKAVIYEPQLAKSIHEILPAVKEKNQSMRYFSFGAHVVPEGRDIPSQPLHELLDQSSATDPITLAKGNFSDKLYYIFTSGTTGLPKAAVIRNHRFQYMGVIIRSLFNFTHKDNMYLTLPLYHNNAGTMGCAQAVLFGITLTLRDKFSASNFWDDCIKYNCTAKPTFASSCT</sequence>
<evidence type="ECO:0000256" key="2">
    <source>
        <dbReference type="ARBA" id="ARBA00022598"/>
    </source>
</evidence>
<proteinExistence type="inferred from homology"/>